<gene>
    <name evidence="1" type="ORF">CLUMA_CG019911</name>
</gene>
<name>A0A1J1J402_9DIPT</name>
<reference evidence="1 2" key="1">
    <citation type="submission" date="2015-04" db="EMBL/GenBank/DDBJ databases">
        <authorList>
            <person name="Syromyatnikov M.Y."/>
            <person name="Popov V.N."/>
        </authorList>
    </citation>
    <scope>NUCLEOTIDE SEQUENCE [LARGE SCALE GENOMIC DNA]</scope>
</reference>
<keyword evidence="2" id="KW-1185">Reference proteome</keyword>
<proteinExistence type="predicted"/>
<dbReference type="EMBL" id="CVRI01000067">
    <property type="protein sequence ID" value="CRL06516.1"/>
    <property type="molecule type" value="Genomic_DNA"/>
</dbReference>
<dbReference type="Proteomes" id="UP000183832">
    <property type="component" value="Unassembled WGS sequence"/>
</dbReference>
<evidence type="ECO:0000313" key="2">
    <source>
        <dbReference type="Proteomes" id="UP000183832"/>
    </source>
</evidence>
<dbReference type="AlphaFoldDB" id="A0A1J1J402"/>
<accession>A0A1J1J402</accession>
<organism evidence="1 2">
    <name type="scientific">Clunio marinus</name>
    <dbReference type="NCBI Taxonomy" id="568069"/>
    <lineage>
        <taxon>Eukaryota</taxon>
        <taxon>Metazoa</taxon>
        <taxon>Ecdysozoa</taxon>
        <taxon>Arthropoda</taxon>
        <taxon>Hexapoda</taxon>
        <taxon>Insecta</taxon>
        <taxon>Pterygota</taxon>
        <taxon>Neoptera</taxon>
        <taxon>Endopterygota</taxon>
        <taxon>Diptera</taxon>
        <taxon>Nematocera</taxon>
        <taxon>Chironomoidea</taxon>
        <taxon>Chironomidae</taxon>
        <taxon>Clunio</taxon>
    </lineage>
</organism>
<protein>
    <submittedName>
        <fullName evidence="1">CLUMA_CG019911, isoform A</fullName>
    </submittedName>
</protein>
<evidence type="ECO:0000313" key="1">
    <source>
        <dbReference type="EMBL" id="CRL06516.1"/>
    </source>
</evidence>
<sequence length="64" mass="7388">METTKRSRNVRMFDVCDRLQEKLVCKSWDICSVNNFNLSLSLNVTSNASTQHSSPERNLKPKTE</sequence>